<organism evidence="1">
    <name type="scientific">uncultured marine phage</name>
    <dbReference type="NCBI Taxonomy" id="707152"/>
    <lineage>
        <taxon>Viruses</taxon>
        <taxon>environmental samples</taxon>
    </lineage>
</organism>
<proteinExistence type="predicted"/>
<dbReference type="EMBL" id="OU342829">
    <property type="protein sequence ID" value="CAG7581531.1"/>
    <property type="molecule type" value="Genomic_DNA"/>
</dbReference>
<protein>
    <submittedName>
        <fullName evidence="1">CMP-N,N'-diacetyllegionaminic acid synthase</fullName>
        <ecNumber evidence="1">2.7.7.82</ecNumber>
    </submittedName>
</protein>
<accession>A0A8D9C9R3</accession>
<dbReference type="PANTHER" id="PTHR21485:SF6">
    <property type="entry name" value="N-ACYLNEURAMINATE CYTIDYLYLTRANSFERASE-RELATED"/>
    <property type="match status" value="1"/>
</dbReference>
<keyword evidence="1" id="KW-0808">Transferase</keyword>
<dbReference type="GO" id="GO:0008781">
    <property type="term" value="F:N-acylneuraminate cytidylyltransferase activity"/>
    <property type="evidence" value="ECO:0007669"/>
    <property type="project" value="TreeGrafter"/>
</dbReference>
<dbReference type="InterPro" id="IPR029044">
    <property type="entry name" value="Nucleotide-diphossugar_trans"/>
</dbReference>
<dbReference type="Pfam" id="PF02348">
    <property type="entry name" value="CTP_transf_3"/>
    <property type="match status" value="1"/>
</dbReference>
<dbReference type="PANTHER" id="PTHR21485">
    <property type="entry name" value="HAD SUPERFAMILY MEMBERS CMAS AND KDSC"/>
    <property type="match status" value="1"/>
</dbReference>
<dbReference type="Gene3D" id="3.90.550.10">
    <property type="entry name" value="Spore Coat Polysaccharide Biosynthesis Protein SpsA, Chain A"/>
    <property type="match status" value="1"/>
</dbReference>
<dbReference type="EC" id="2.7.7.82" evidence="1"/>
<keyword evidence="1" id="KW-0548">Nucleotidyltransferase</keyword>
<gene>
    <name evidence="1" type="primary">neuA</name>
    <name evidence="1" type="ORF">SLAVMIC_00888</name>
</gene>
<dbReference type="InterPro" id="IPR003329">
    <property type="entry name" value="Cytidylyl_trans"/>
</dbReference>
<name>A0A8D9C9R3_9VIRU</name>
<dbReference type="InterPro" id="IPR050793">
    <property type="entry name" value="CMP-NeuNAc_synthase"/>
</dbReference>
<sequence>MKFFIIIKEKSERVPDKNFIDFGGKPLWRHLVDELKGEEVFIDTDSKIIIDETSDINYVTSYPRSDDHINLEIDSEFGVSPVLLMIERFLDEYVEDENEIIVTPHVTSPFITKETILKASEYLNEYDSVQACTEHKEFTYFKGEPVNFDPNCVQKTQDLEPVMMGNGAFFIFTKKTFKKFNNRSGEKIKFYPLNFRESIEIDYPEDLEIAKKFLKK</sequence>
<reference evidence="1" key="1">
    <citation type="submission" date="2021-06" db="EMBL/GenBank/DDBJ databases">
        <authorList>
            <person name="Gannon L."/>
            <person name="Redgwell R T."/>
            <person name="Michniewski S."/>
            <person name="Harrison D C."/>
            <person name="Millard A."/>
        </authorList>
    </citation>
    <scope>NUCLEOTIDE SEQUENCE</scope>
</reference>
<evidence type="ECO:0000313" key="1">
    <source>
        <dbReference type="EMBL" id="CAG7581531.1"/>
    </source>
</evidence>
<dbReference type="SUPFAM" id="SSF53448">
    <property type="entry name" value="Nucleotide-diphospho-sugar transferases"/>
    <property type="match status" value="1"/>
</dbReference>